<protein>
    <submittedName>
        <fullName evidence="7">Branched-chain amino acid ABC transporter permease</fullName>
    </submittedName>
</protein>
<feature type="transmembrane region" description="Helical" evidence="6">
    <location>
        <begin position="255"/>
        <end position="288"/>
    </location>
</feature>
<evidence type="ECO:0000256" key="4">
    <source>
        <dbReference type="ARBA" id="ARBA00022989"/>
    </source>
</evidence>
<feature type="transmembrane region" description="Helical" evidence="6">
    <location>
        <begin position="12"/>
        <end position="35"/>
    </location>
</feature>
<feature type="transmembrane region" description="Helical" evidence="6">
    <location>
        <begin position="41"/>
        <end position="62"/>
    </location>
</feature>
<dbReference type="GO" id="GO:0015658">
    <property type="term" value="F:branched-chain amino acid transmembrane transporter activity"/>
    <property type="evidence" value="ECO:0007669"/>
    <property type="project" value="InterPro"/>
</dbReference>
<keyword evidence="4 6" id="KW-1133">Transmembrane helix</keyword>
<feature type="transmembrane region" description="Helical" evidence="6">
    <location>
        <begin position="108"/>
        <end position="129"/>
    </location>
</feature>
<evidence type="ECO:0000313" key="8">
    <source>
        <dbReference type="Proteomes" id="UP000298649"/>
    </source>
</evidence>
<dbReference type="GO" id="GO:0005886">
    <property type="term" value="C:plasma membrane"/>
    <property type="evidence" value="ECO:0007669"/>
    <property type="project" value="UniProtKB-SubCell"/>
</dbReference>
<reference evidence="7 8" key="1">
    <citation type="submission" date="2019-04" db="EMBL/GenBank/DDBJ databases">
        <title>Complete genome sequence of Agrobacterium tumefaciens CFBP7129.</title>
        <authorList>
            <person name="Haryono M."/>
            <person name="Lin Y.-C."/>
            <person name="Lai E.-M."/>
            <person name="Kuo C.-H."/>
        </authorList>
    </citation>
    <scope>NUCLEOTIDE SEQUENCE [LARGE SCALE GENOMIC DNA]</scope>
    <source>
        <strain evidence="7 8">CFBP7129</strain>
        <plasmid evidence="8">patcfbp7129b</plasmid>
    </source>
</reference>
<keyword evidence="3 6" id="KW-0812">Transmembrane</keyword>
<gene>
    <name evidence="7" type="ORF">CFBP7129_28355</name>
</gene>
<dbReference type="Proteomes" id="UP000298649">
    <property type="component" value="Plasmid pAtCFBP7129b"/>
</dbReference>
<evidence type="ECO:0000313" key="7">
    <source>
        <dbReference type="EMBL" id="QCL98106.1"/>
    </source>
</evidence>
<evidence type="ECO:0000256" key="6">
    <source>
        <dbReference type="SAM" id="Phobius"/>
    </source>
</evidence>
<dbReference type="Pfam" id="PF02653">
    <property type="entry name" value="BPD_transp_2"/>
    <property type="match status" value="1"/>
</dbReference>
<feature type="transmembrane region" description="Helical" evidence="6">
    <location>
        <begin position="176"/>
        <end position="195"/>
    </location>
</feature>
<feature type="transmembrane region" description="Helical" evidence="6">
    <location>
        <begin position="136"/>
        <end position="156"/>
    </location>
</feature>
<keyword evidence="5 6" id="KW-0472">Membrane</keyword>
<geneLocation type="plasmid" evidence="8">
    <name>patcfbp7129b</name>
</geneLocation>
<sequence length="356" mass="37844">MITESRYTWRKAIFDWQAPAILVFCIALIVVLASFFDSSVISTTIVEMMIRIVVVVGIYIFIGNSGIVSFGHIGFMCIGAYAAAWVGADPLFKDVMLSGLPDIVRLHQYPFMVGVALAVFLSTCVAVVLGIAIMRISGVGSSIATFAFLMIVNSLYSNWESVTAGVSSITGIPTVVEPWIALVFAGIAICIAFAFQTSRIGIMLKATRDDPVAAVASGVSLVDVRLLAFVLSAAVVGAGGGLYAYFLGILTVDPFYLQLCFLTIAMLVVGGMSSLTGAVSGVIFVTLVTESLRALERGDGFIALPTGSQELGLGVLMAVMLVVRPLGLSNGKEILLFKFQRNKPPRSQRSDVLDSI</sequence>
<keyword evidence="2" id="KW-1003">Cell membrane</keyword>
<dbReference type="CDD" id="cd06581">
    <property type="entry name" value="TM_PBP1_LivM_like"/>
    <property type="match status" value="1"/>
</dbReference>
<feature type="transmembrane region" description="Helical" evidence="6">
    <location>
        <begin position="69"/>
        <end position="88"/>
    </location>
</feature>
<evidence type="ECO:0000256" key="1">
    <source>
        <dbReference type="ARBA" id="ARBA00004651"/>
    </source>
</evidence>
<evidence type="ECO:0000256" key="3">
    <source>
        <dbReference type="ARBA" id="ARBA00022692"/>
    </source>
</evidence>
<dbReference type="PANTHER" id="PTHR30482:SF20">
    <property type="entry name" value="HIGH-AFFINITY BRANCHED-CHAIN AMINO ACID TRANSPORT SYSTEM PERMEASE PROTEIN LIVM"/>
    <property type="match status" value="1"/>
</dbReference>
<dbReference type="InterPro" id="IPR001851">
    <property type="entry name" value="ABC_transp_permease"/>
</dbReference>
<proteinExistence type="predicted"/>
<evidence type="ECO:0000256" key="5">
    <source>
        <dbReference type="ARBA" id="ARBA00023136"/>
    </source>
</evidence>
<dbReference type="EMBL" id="CP039925">
    <property type="protein sequence ID" value="QCL98106.1"/>
    <property type="molecule type" value="Genomic_DNA"/>
</dbReference>
<organism evidence="7 8">
    <name type="scientific">Agrobacterium tumefaciens</name>
    <dbReference type="NCBI Taxonomy" id="358"/>
    <lineage>
        <taxon>Bacteria</taxon>
        <taxon>Pseudomonadati</taxon>
        <taxon>Pseudomonadota</taxon>
        <taxon>Alphaproteobacteria</taxon>
        <taxon>Hyphomicrobiales</taxon>
        <taxon>Rhizobiaceae</taxon>
        <taxon>Rhizobium/Agrobacterium group</taxon>
        <taxon>Agrobacterium</taxon>
        <taxon>Agrobacterium tumefaciens complex</taxon>
    </lineage>
</organism>
<name>A0A4D7YVT8_AGRTU</name>
<keyword evidence="7" id="KW-0614">Plasmid</keyword>
<dbReference type="AlphaFoldDB" id="A0A4D7YVT8"/>
<evidence type="ECO:0000256" key="2">
    <source>
        <dbReference type="ARBA" id="ARBA00022475"/>
    </source>
</evidence>
<dbReference type="InterPro" id="IPR043428">
    <property type="entry name" value="LivM-like"/>
</dbReference>
<comment type="subcellular location">
    <subcellularLocation>
        <location evidence="1">Cell membrane</location>
        <topology evidence="1">Multi-pass membrane protein</topology>
    </subcellularLocation>
</comment>
<accession>A0A4D7YVT8</accession>
<dbReference type="PANTHER" id="PTHR30482">
    <property type="entry name" value="HIGH-AFFINITY BRANCHED-CHAIN AMINO ACID TRANSPORT SYSTEM PERMEASE"/>
    <property type="match status" value="1"/>
</dbReference>
<dbReference type="RefSeq" id="WP_080850723.1">
    <property type="nucleotide sequence ID" value="NZ_CP039925.1"/>
</dbReference>
<feature type="transmembrane region" description="Helical" evidence="6">
    <location>
        <begin position="226"/>
        <end position="249"/>
    </location>
</feature>